<protein>
    <recommendedName>
        <fullName evidence="3">Apple domain-containing protein</fullName>
    </recommendedName>
</protein>
<keyword evidence="2" id="KW-1185">Reference proteome</keyword>
<reference evidence="1" key="1">
    <citation type="journal article" date="2023" name="Mol. Biol. Evol.">
        <title>Third-Generation Sequencing Reveals the Adaptive Role of the Epigenome in Three Deep-Sea Polychaetes.</title>
        <authorList>
            <person name="Perez M."/>
            <person name="Aroh O."/>
            <person name="Sun Y."/>
            <person name="Lan Y."/>
            <person name="Juniper S.K."/>
            <person name="Young C.R."/>
            <person name="Angers B."/>
            <person name="Qian P.Y."/>
        </authorList>
    </citation>
    <scope>NUCLEOTIDE SEQUENCE</scope>
    <source>
        <strain evidence="1">P08H-3</strain>
    </source>
</reference>
<dbReference type="Proteomes" id="UP001208570">
    <property type="component" value="Unassembled WGS sequence"/>
</dbReference>
<proteinExistence type="predicted"/>
<accession>A0AAD9J089</accession>
<name>A0AAD9J089_9ANNE</name>
<sequence>MMSTSSSLCRFQADRTVLVKLLGENMLAVYNMRLVTSALVLFMFTSSIEAAGRKWYEFQRDEKRSQNIDNGCRSFLHRGDALSIRSEVMRKIGNGATPEICKQACLEERGFICAAAQIQLPASCYITGYYLRNDYFSNHFRRVCDHGPACFKEERGMSGGFTESQSIPAYFQITEHVQSLYCMARCEQTAACVGFDLRREGKSPKCVFLDLGIFTDYTFELYIRRC</sequence>
<evidence type="ECO:0000313" key="2">
    <source>
        <dbReference type="Proteomes" id="UP001208570"/>
    </source>
</evidence>
<dbReference type="EMBL" id="JAODUP010000795">
    <property type="protein sequence ID" value="KAK2143974.1"/>
    <property type="molecule type" value="Genomic_DNA"/>
</dbReference>
<gene>
    <name evidence="1" type="ORF">LSH36_795g00079</name>
</gene>
<comment type="caution">
    <text evidence="1">The sequence shown here is derived from an EMBL/GenBank/DDBJ whole genome shotgun (WGS) entry which is preliminary data.</text>
</comment>
<evidence type="ECO:0000313" key="1">
    <source>
        <dbReference type="EMBL" id="KAK2143974.1"/>
    </source>
</evidence>
<evidence type="ECO:0008006" key="3">
    <source>
        <dbReference type="Google" id="ProtNLM"/>
    </source>
</evidence>
<dbReference type="AlphaFoldDB" id="A0AAD9J089"/>
<organism evidence="1 2">
    <name type="scientific">Paralvinella palmiformis</name>
    <dbReference type="NCBI Taxonomy" id="53620"/>
    <lineage>
        <taxon>Eukaryota</taxon>
        <taxon>Metazoa</taxon>
        <taxon>Spiralia</taxon>
        <taxon>Lophotrochozoa</taxon>
        <taxon>Annelida</taxon>
        <taxon>Polychaeta</taxon>
        <taxon>Sedentaria</taxon>
        <taxon>Canalipalpata</taxon>
        <taxon>Terebellida</taxon>
        <taxon>Terebelliformia</taxon>
        <taxon>Alvinellidae</taxon>
        <taxon>Paralvinella</taxon>
    </lineage>
</organism>